<feature type="region of interest" description="Disordered" evidence="1">
    <location>
        <begin position="28"/>
        <end position="70"/>
    </location>
</feature>
<name>A0ABP7U7L2_9PSEU</name>
<proteinExistence type="predicted"/>
<organism evidence="2 3">
    <name type="scientific">Allokutzneria multivorans</name>
    <dbReference type="NCBI Taxonomy" id="1142134"/>
    <lineage>
        <taxon>Bacteria</taxon>
        <taxon>Bacillati</taxon>
        <taxon>Actinomycetota</taxon>
        <taxon>Actinomycetes</taxon>
        <taxon>Pseudonocardiales</taxon>
        <taxon>Pseudonocardiaceae</taxon>
        <taxon>Allokutzneria</taxon>
    </lineage>
</organism>
<evidence type="ECO:0000313" key="3">
    <source>
        <dbReference type="Proteomes" id="UP001501747"/>
    </source>
</evidence>
<dbReference type="Proteomes" id="UP001501747">
    <property type="component" value="Unassembled WGS sequence"/>
</dbReference>
<evidence type="ECO:0000256" key="1">
    <source>
        <dbReference type="SAM" id="MobiDB-lite"/>
    </source>
</evidence>
<comment type="caution">
    <text evidence="2">The sequence shown here is derived from an EMBL/GenBank/DDBJ whole genome shotgun (WGS) entry which is preliminary data.</text>
</comment>
<accession>A0ABP7U7L2</accession>
<reference evidence="3" key="1">
    <citation type="journal article" date="2019" name="Int. J. Syst. Evol. Microbiol.">
        <title>The Global Catalogue of Microorganisms (GCM) 10K type strain sequencing project: providing services to taxonomists for standard genome sequencing and annotation.</title>
        <authorList>
            <consortium name="The Broad Institute Genomics Platform"/>
            <consortium name="The Broad Institute Genome Sequencing Center for Infectious Disease"/>
            <person name="Wu L."/>
            <person name="Ma J."/>
        </authorList>
    </citation>
    <scope>NUCLEOTIDE SEQUENCE [LARGE SCALE GENOMIC DNA]</scope>
    <source>
        <strain evidence="3">JCM 17342</strain>
    </source>
</reference>
<evidence type="ECO:0000313" key="2">
    <source>
        <dbReference type="EMBL" id="GAA4037297.1"/>
    </source>
</evidence>
<gene>
    <name evidence="2" type="ORF">GCM10022247_73910</name>
</gene>
<protein>
    <submittedName>
        <fullName evidence="2">Uncharacterized protein</fullName>
    </submittedName>
</protein>
<keyword evidence="3" id="KW-1185">Reference proteome</keyword>
<feature type="compositionally biased region" description="Basic and acidic residues" evidence="1">
    <location>
        <begin position="54"/>
        <end position="64"/>
    </location>
</feature>
<sequence>MGGTSAIALAGKEIAVRMTRAERVVPVGRGDHEASPGRQVQPQAVRPHWHRPGHRTERSGERAQRPRRRILHGYDRQACTRRLLGDLPVDRDAAVAVDRDRQA</sequence>
<dbReference type="EMBL" id="BAABAL010000028">
    <property type="protein sequence ID" value="GAA4037297.1"/>
    <property type="molecule type" value="Genomic_DNA"/>
</dbReference>